<dbReference type="RefSeq" id="WP_256763348.1">
    <property type="nucleotide sequence ID" value="NZ_JANIGO010000001.1"/>
</dbReference>
<evidence type="ECO:0000256" key="4">
    <source>
        <dbReference type="ARBA" id="ARBA00022989"/>
    </source>
</evidence>
<dbReference type="InterPro" id="IPR005598">
    <property type="entry name" value="ATP_synth_I"/>
</dbReference>
<feature type="transmembrane region" description="Helical" evidence="6">
    <location>
        <begin position="87"/>
        <end position="109"/>
    </location>
</feature>
<dbReference type="Proteomes" id="UP001204142">
    <property type="component" value="Unassembled WGS sequence"/>
</dbReference>
<gene>
    <name evidence="7" type="ORF">NQT62_04245</name>
</gene>
<keyword evidence="5 6" id="KW-0472">Membrane</keyword>
<evidence type="ECO:0000256" key="5">
    <source>
        <dbReference type="ARBA" id="ARBA00023136"/>
    </source>
</evidence>
<proteinExistence type="predicted"/>
<evidence type="ECO:0000313" key="8">
    <source>
        <dbReference type="Proteomes" id="UP001204142"/>
    </source>
</evidence>
<reference evidence="7 8" key="1">
    <citation type="submission" date="2022-07" db="EMBL/GenBank/DDBJ databases">
        <authorList>
            <person name="Xamxidin M."/>
            <person name="Wu M."/>
        </authorList>
    </citation>
    <scope>NUCLEOTIDE SEQUENCE [LARGE SCALE GENOMIC DNA]</scope>
    <source>
        <strain evidence="7 8">NBRC 111650</strain>
    </source>
</reference>
<feature type="transmembrane region" description="Helical" evidence="6">
    <location>
        <begin position="60"/>
        <end position="81"/>
    </location>
</feature>
<keyword evidence="3 6" id="KW-0812">Transmembrane</keyword>
<evidence type="ECO:0000256" key="6">
    <source>
        <dbReference type="SAM" id="Phobius"/>
    </source>
</evidence>
<comment type="subcellular location">
    <subcellularLocation>
        <location evidence="1">Cell membrane</location>
        <topology evidence="1">Multi-pass membrane protein</topology>
    </subcellularLocation>
</comment>
<evidence type="ECO:0000313" key="7">
    <source>
        <dbReference type="EMBL" id="MCQ8895653.1"/>
    </source>
</evidence>
<dbReference type="EMBL" id="JANIGO010000001">
    <property type="protein sequence ID" value="MCQ8895653.1"/>
    <property type="molecule type" value="Genomic_DNA"/>
</dbReference>
<keyword evidence="4 6" id="KW-1133">Transmembrane helix</keyword>
<sequence>MWKIVGLQWVVGSLVCLLMLMVSVHHAQSALWGLASVAVPSTLFAVRLALGSKTPMGGTFVFLAGEFLKVAATVLIMFVASRIDPHLVWWSLVLTAVATLKSYFLAFFLR</sequence>
<evidence type="ECO:0000256" key="3">
    <source>
        <dbReference type="ARBA" id="ARBA00022692"/>
    </source>
</evidence>
<evidence type="ECO:0000256" key="2">
    <source>
        <dbReference type="ARBA" id="ARBA00022475"/>
    </source>
</evidence>
<keyword evidence="8" id="KW-1185">Reference proteome</keyword>
<organism evidence="7 8">
    <name type="scientific">Limnobacter humi</name>
    <dbReference type="NCBI Taxonomy" id="1778671"/>
    <lineage>
        <taxon>Bacteria</taxon>
        <taxon>Pseudomonadati</taxon>
        <taxon>Pseudomonadota</taxon>
        <taxon>Betaproteobacteria</taxon>
        <taxon>Burkholderiales</taxon>
        <taxon>Burkholderiaceae</taxon>
        <taxon>Limnobacter</taxon>
    </lineage>
</organism>
<dbReference type="Pfam" id="PF03899">
    <property type="entry name" value="ATP-synt_I"/>
    <property type="match status" value="1"/>
</dbReference>
<feature type="transmembrane region" description="Helical" evidence="6">
    <location>
        <begin position="7"/>
        <end position="24"/>
    </location>
</feature>
<evidence type="ECO:0000256" key="1">
    <source>
        <dbReference type="ARBA" id="ARBA00004651"/>
    </source>
</evidence>
<comment type="caution">
    <text evidence="7">The sequence shown here is derived from an EMBL/GenBank/DDBJ whole genome shotgun (WGS) entry which is preliminary data.</text>
</comment>
<feature type="transmembrane region" description="Helical" evidence="6">
    <location>
        <begin position="30"/>
        <end position="48"/>
    </location>
</feature>
<keyword evidence="2" id="KW-1003">Cell membrane</keyword>
<accession>A0ABT1WDQ8</accession>
<protein>
    <submittedName>
        <fullName evidence="7">ATP synthase subunit I</fullName>
    </submittedName>
</protein>
<name>A0ABT1WDQ8_9BURK</name>